<evidence type="ECO:0000313" key="1">
    <source>
        <dbReference type="EMBL" id="QDT39834.1"/>
    </source>
</evidence>
<accession>A0A517R7H0</accession>
<organism evidence="1 2">
    <name type="scientific">Stratiformator vulcanicus</name>
    <dbReference type="NCBI Taxonomy" id="2527980"/>
    <lineage>
        <taxon>Bacteria</taxon>
        <taxon>Pseudomonadati</taxon>
        <taxon>Planctomycetota</taxon>
        <taxon>Planctomycetia</taxon>
        <taxon>Planctomycetales</taxon>
        <taxon>Planctomycetaceae</taxon>
        <taxon>Stratiformator</taxon>
    </lineage>
</organism>
<keyword evidence="2" id="KW-1185">Reference proteome</keyword>
<sequence length="98" mass="11171">MTDDPTSSLTLREQVVEAIRLNRELVEHLSLGFTPKAHDLKRLTRSEKNDPELVSDNAVRHQAAAVLDSDMFARQLFEKVDRFCTSIESAMEEIADNR</sequence>
<protein>
    <recommendedName>
        <fullName evidence="3">HEPN domain protein</fullName>
    </recommendedName>
</protein>
<name>A0A517R7H0_9PLAN</name>
<gene>
    <name evidence="1" type="ORF">Pan189_42460</name>
</gene>
<dbReference type="EMBL" id="CP036268">
    <property type="protein sequence ID" value="QDT39834.1"/>
    <property type="molecule type" value="Genomic_DNA"/>
</dbReference>
<proteinExistence type="predicted"/>
<evidence type="ECO:0008006" key="3">
    <source>
        <dbReference type="Google" id="ProtNLM"/>
    </source>
</evidence>
<dbReference type="Proteomes" id="UP000317318">
    <property type="component" value="Chromosome"/>
</dbReference>
<reference evidence="1 2" key="1">
    <citation type="submission" date="2019-02" db="EMBL/GenBank/DDBJ databases">
        <title>Deep-cultivation of Planctomycetes and their phenomic and genomic characterization uncovers novel biology.</title>
        <authorList>
            <person name="Wiegand S."/>
            <person name="Jogler M."/>
            <person name="Boedeker C."/>
            <person name="Pinto D."/>
            <person name="Vollmers J."/>
            <person name="Rivas-Marin E."/>
            <person name="Kohn T."/>
            <person name="Peeters S.H."/>
            <person name="Heuer A."/>
            <person name="Rast P."/>
            <person name="Oberbeckmann S."/>
            <person name="Bunk B."/>
            <person name="Jeske O."/>
            <person name="Meyerdierks A."/>
            <person name="Storesund J.E."/>
            <person name="Kallscheuer N."/>
            <person name="Luecker S."/>
            <person name="Lage O.M."/>
            <person name="Pohl T."/>
            <person name="Merkel B.J."/>
            <person name="Hornburger P."/>
            <person name="Mueller R.-W."/>
            <person name="Bruemmer F."/>
            <person name="Labrenz M."/>
            <person name="Spormann A.M."/>
            <person name="Op den Camp H."/>
            <person name="Overmann J."/>
            <person name="Amann R."/>
            <person name="Jetten M.S.M."/>
            <person name="Mascher T."/>
            <person name="Medema M.H."/>
            <person name="Devos D.P."/>
            <person name="Kaster A.-K."/>
            <person name="Ovreas L."/>
            <person name="Rohde M."/>
            <person name="Galperin M.Y."/>
            <person name="Jogler C."/>
        </authorList>
    </citation>
    <scope>NUCLEOTIDE SEQUENCE [LARGE SCALE GENOMIC DNA]</scope>
    <source>
        <strain evidence="1 2">Pan189</strain>
    </source>
</reference>
<dbReference type="KEGG" id="svp:Pan189_42460"/>
<evidence type="ECO:0000313" key="2">
    <source>
        <dbReference type="Proteomes" id="UP000317318"/>
    </source>
</evidence>
<dbReference type="AlphaFoldDB" id="A0A517R7H0"/>
<dbReference type="OrthoDB" id="286978at2"/>